<evidence type="ECO:0000313" key="2">
    <source>
        <dbReference type="Proteomes" id="UP000280188"/>
    </source>
</evidence>
<keyword evidence="2" id="KW-1185">Reference proteome</keyword>
<dbReference type="Proteomes" id="UP000280188">
    <property type="component" value="Chromosome"/>
</dbReference>
<reference evidence="1 2" key="1">
    <citation type="journal article" date="2018" name="Microbiol. Resour. Announc.">
        <title>Complete Genome Sequence of Acidithiobacillus ferridurans JCM 18981.</title>
        <authorList>
            <person name="Miyauchi T."/>
            <person name="Kouzuma A."/>
            <person name="Abe T."/>
            <person name="Watanabe K."/>
        </authorList>
    </citation>
    <scope>NUCLEOTIDE SEQUENCE [LARGE SCALE GENOMIC DNA]</scope>
    <source>
        <strain evidence="2">ATCC 33020 / DSM 29468 / JCM 18981 / 11Fe</strain>
    </source>
</reference>
<evidence type="ECO:0000313" key="1">
    <source>
        <dbReference type="EMBL" id="BBF66354.1"/>
    </source>
</evidence>
<dbReference type="InterPro" id="IPR036412">
    <property type="entry name" value="HAD-like_sf"/>
</dbReference>
<sequence length="198" mass="22016">MAAVALDIDGVLCDFDQHWMDYARRVLDWSGIRRLNDAYHLHDRYGITRSDAKRVWGTFNNEVAWANVPFYAHTPDLVYALEDLGCQVWAVTSIRDEFHQARVNSLCGLLPAGLVVCVNPLRAPAEKAAALQRIGALAFLDDQPDNANAAAAVVHLSALLDRRYAGLETPTSDVGVIDDPMDYPVLVETLLQRTRRVS</sequence>
<gene>
    <name evidence="1" type="ORF">AFERRID_25720</name>
</gene>
<dbReference type="Gene3D" id="3.40.50.1000">
    <property type="entry name" value="HAD superfamily/HAD-like"/>
    <property type="match status" value="1"/>
</dbReference>
<protein>
    <submittedName>
        <fullName evidence="1">Uncharacterized protein</fullName>
    </submittedName>
</protein>
<organism evidence="1 2">
    <name type="scientific">Acidithiobacillus ferridurans</name>
    <dbReference type="NCBI Taxonomy" id="1232575"/>
    <lineage>
        <taxon>Bacteria</taxon>
        <taxon>Pseudomonadati</taxon>
        <taxon>Pseudomonadota</taxon>
        <taxon>Acidithiobacillia</taxon>
        <taxon>Acidithiobacillales</taxon>
        <taxon>Acidithiobacillaceae</taxon>
        <taxon>Acidithiobacillus</taxon>
    </lineage>
</organism>
<dbReference type="RefSeq" id="WP_126605370.1">
    <property type="nucleotide sequence ID" value="NZ_AP018795.1"/>
</dbReference>
<dbReference type="EMBL" id="AP018795">
    <property type="protein sequence ID" value="BBF66354.1"/>
    <property type="molecule type" value="Genomic_DNA"/>
</dbReference>
<dbReference type="InterPro" id="IPR023214">
    <property type="entry name" value="HAD_sf"/>
</dbReference>
<dbReference type="SUPFAM" id="SSF56784">
    <property type="entry name" value="HAD-like"/>
    <property type="match status" value="1"/>
</dbReference>
<accession>A0A2Z6IN67</accession>
<name>A0A2Z6IN67_ACIFI</name>
<dbReference type="AlphaFoldDB" id="A0A2Z6IN67"/>
<proteinExistence type="predicted"/>
<dbReference type="KEGG" id="afj:AFERRID_25720"/>